<feature type="transmembrane region" description="Helical" evidence="4">
    <location>
        <begin position="124"/>
        <end position="142"/>
    </location>
</feature>
<feature type="transmembrane region" description="Helical" evidence="4">
    <location>
        <begin position="172"/>
        <end position="189"/>
    </location>
</feature>
<feature type="domain" description="GGDEF" evidence="5">
    <location>
        <begin position="247"/>
        <end position="382"/>
    </location>
</feature>
<dbReference type="InterPro" id="IPR050469">
    <property type="entry name" value="Diguanylate_Cyclase"/>
</dbReference>
<keyword evidence="4" id="KW-1133">Transmembrane helix</keyword>
<dbReference type="PANTHER" id="PTHR45138">
    <property type="entry name" value="REGULATORY COMPONENTS OF SENSORY TRANSDUCTION SYSTEM"/>
    <property type="match status" value="1"/>
</dbReference>
<feature type="transmembrane region" description="Helical" evidence="4">
    <location>
        <begin position="149"/>
        <end position="166"/>
    </location>
</feature>
<dbReference type="NCBIfam" id="TIGR00254">
    <property type="entry name" value="GGDEF"/>
    <property type="match status" value="1"/>
</dbReference>
<gene>
    <name evidence="6" type="ORF">E4634_07495</name>
</gene>
<evidence type="ECO:0000256" key="2">
    <source>
        <dbReference type="ARBA" id="ARBA00012528"/>
    </source>
</evidence>
<dbReference type="EC" id="2.7.7.65" evidence="2"/>
<dbReference type="GO" id="GO:1902201">
    <property type="term" value="P:negative regulation of bacterial-type flagellum-dependent cell motility"/>
    <property type="evidence" value="ECO:0007669"/>
    <property type="project" value="TreeGrafter"/>
</dbReference>
<evidence type="ECO:0000313" key="6">
    <source>
        <dbReference type="EMBL" id="TGD73977.1"/>
    </source>
</evidence>
<evidence type="ECO:0000256" key="1">
    <source>
        <dbReference type="ARBA" id="ARBA00001946"/>
    </source>
</evidence>
<dbReference type="Proteomes" id="UP000298050">
    <property type="component" value="Unassembled WGS sequence"/>
</dbReference>
<dbReference type="OrthoDB" id="9812260at2"/>
<dbReference type="Pfam" id="PF00990">
    <property type="entry name" value="GGDEF"/>
    <property type="match status" value="1"/>
</dbReference>
<dbReference type="InterPro" id="IPR029787">
    <property type="entry name" value="Nucleotide_cyclase"/>
</dbReference>
<dbReference type="AlphaFoldDB" id="A0A4Z0M3F4"/>
<feature type="transmembrane region" description="Helical" evidence="4">
    <location>
        <begin position="94"/>
        <end position="112"/>
    </location>
</feature>
<keyword evidence="4" id="KW-0472">Membrane</keyword>
<dbReference type="FunFam" id="3.30.70.270:FF:000001">
    <property type="entry name" value="Diguanylate cyclase domain protein"/>
    <property type="match status" value="1"/>
</dbReference>
<evidence type="ECO:0000313" key="7">
    <source>
        <dbReference type="Proteomes" id="UP000298050"/>
    </source>
</evidence>
<accession>A0A4Z0M3F4</accession>
<dbReference type="Gene3D" id="3.30.70.270">
    <property type="match status" value="1"/>
</dbReference>
<dbReference type="SUPFAM" id="SSF55073">
    <property type="entry name" value="Nucleotide cyclase"/>
    <property type="match status" value="1"/>
</dbReference>
<sequence>MKLTYTGTSNALDKHPELKRQFHLDFAMRARSGMGMYLAVWLISALWGGVHQSSPVFFYGNTAIFVALSLLRLSNYLKTLKSDDAAESDRLHRVLVALLLVGALHWGVTSAWISSSGYFPELHYLYMIVLAAFAIGGTAVLSISRPVGIAYPLLIFLPSLLVMFASDSEENVLLAALALFSVVYVLEASRITRNDYWESVKNHNIAEERAQQLEQLSITDRLTGLSNRMHFDERFEEEWKRCQRSQLALSILMIDLDHFKQINDTYGHVAGDECLRKVAAVLKTEVRRVTDVVARYGGEEFVAMLPDTSYDSAARVAQSLVQRIGQTSPTWHGQKIPLSCSIGVACVVPEMNMDKQALLMAADSGLYEAKKSGRNRYILANLAQAGGASAGLQPGSGLSLH</sequence>
<dbReference type="GO" id="GO:0043709">
    <property type="term" value="P:cell adhesion involved in single-species biofilm formation"/>
    <property type="evidence" value="ECO:0007669"/>
    <property type="project" value="TreeGrafter"/>
</dbReference>
<dbReference type="SMART" id="SM00267">
    <property type="entry name" value="GGDEF"/>
    <property type="match status" value="1"/>
</dbReference>
<feature type="transmembrane region" description="Helical" evidence="4">
    <location>
        <begin position="34"/>
        <end position="50"/>
    </location>
</feature>
<name>A0A4Z0M3F4_9GAMM</name>
<evidence type="ECO:0000256" key="3">
    <source>
        <dbReference type="ARBA" id="ARBA00034247"/>
    </source>
</evidence>
<keyword evidence="7" id="KW-1185">Reference proteome</keyword>
<dbReference type="InterPro" id="IPR043128">
    <property type="entry name" value="Rev_trsase/Diguanyl_cyclase"/>
</dbReference>
<dbReference type="RefSeq" id="WP_135442395.1">
    <property type="nucleotide sequence ID" value="NZ_SRLE01000006.1"/>
</dbReference>
<dbReference type="PANTHER" id="PTHR45138:SF9">
    <property type="entry name" value="DIGUANYLATE CYCLASE DGCM-RELATED"/>
    <property type="match status" value="1"/>
</dbReference>
<reference evidence="6 7" key="1">
    <citation type="submission" date="2019-04" db="EMBL/GenBank/DDBJ databases">
        <title>Taxonomy of novel Haliea sp. from mangrove soil of West Coast of India.</title>
        <authorList>
            <person name="Verma A."/>
            <person name="Kumar P."/>
            <person name="Krishnamurthi S."/>
        </authorList>
    </citation>
    <scope>NUCLEOTIDE SEQUENCE [LARGE SCALE GENOMIC DNA]</scope>
    <source>
        <strain evidence="6 7">SAOS-164</strain>
    </source>
</reference>
<dbReference type="GO" id="GO:0005886">
    <property type="term" value="C:plasma membrane"/>
    <property type="evidence" value="ECO:0007669"/>
    <property type="project" value="TreeGrafter"/>
</dbReference>
<dbReference type="CDD" id="cd01949">
    <property type="entry name" value="GGDEF"/>
    <property type="match status" value="1"/>
</dbReference>
<protein>
    <recommendedName>
        <fullName evidence="2">diguanylate cyclase</fullName>
        <ecNumber evidence="2">2.7.7.65</ecNumber>
    </recommendedName>
</protein>
<comment type="cofactor">
    <cofactor evidence="1">
        <name>Mg(2+)</name>
        <dbReference type="ChEBI" id="CHEBI:18420"/>
    </cofactor>
</comment>
<evidence type="ECO:0000259" key="5">
    <source>
        <dbReference type="PROSITE" id="PS50887"/>
    </source>
</evidence>
<proteinExistence type="predicted"/>
<keyword evidence="4" id="KW-0812">Transmembrane</keyword>
<dbReference type="EMBL" id="SRLE01000006">
    <property type="protein sequence ID" value="TGD73977.1"/>
    <property type="molecule type" value="Genomic_DNA"/>
</dbReference>
<feature type="transmembrane region" description="Helical" evidence="4">
    <location>
        <begin position="56"/>
        <end position="73"/>
    </location>
</feature>
<comment type="caution">
    <text evidence="6">The sequence shown here is derived from an EMBL/GenBank/DDBJ whole genome shotgun (WGS) entry which is preliminary data.</text>
</comment>
<dbReference type="GO" id="GO:0052621">
    <property type="term" value="F:diguanylate cyclase activity"/>
    <property type="evidence" value="ECO:0007669"/>
    <property type="project" value="UniProtKB-EC"/>
</dbReference>
<comment type="catalytic activity">
    <reaction evidence="3">
        <text>2 GTP = 3',3'-c-di-GMP + 2 diphosphate</text>
        <dbReference type="Rhea" id="RHEA:24898"/>
        <dbReference type="ChEBI" id="CHEBI:33019"/>
        <dbReference type="ChEBI" id="CHEBI:37565"/>
        <dbReference type="ChEBI" id="CHEBI:58805"/>
        <dbReference type="EC" id="2.7.7.65"/>
    </reaction>
</comment>
<organism evidence="6 7">
    <name type="scientific">Mangrovimicrobium sediminis</name>
    <dbReference type="NCBI Taxonomy" id="2562682"/>
    <lineage>
        <taxon>Bacteria</taxon>
        <taxon>Pseudomonadati</taxon>
        <taxon>Pseudomonadota</taxon>
        <taxon>Gammaproteobacteria</taxon>
        <taxon>Cellvibrionales</taxon>
        <taxon>Halieaceae</taxon>
        <taxon>Mangrovimicrobium</taxon>
    </lineage>
</organism>
<evidence type="ECO:0000256" key="4">
    <source>
        <dbReference type="SAM" id="Phobius"/>
    </source>
</evidence>
<dbReference type="PROSITE" id="PS50887">
    <property type="entry name" value="GGDEF"/>
    <property type="match status" value="1"/>
</dbReference>
<dbReference type="InterPro" id="IPR000160">
    <property type="entry name" value="GGDEF_dom"/>
</dbReference>